<dbReference type="AlphaFoldDB" id="A0A897NQP2"/>
<evidence type="ECO:0000259" key="3">
    <source>
        <dbReference type="Pfam" id="PF24034"/>
    </source>
</evidence>
<name>A0A897NQP2_9EURY</name>
<dbReference type="InterPro" id="IPR036388">
    <property type="entry name" value="WH-like_DNA-bd_sf"/>
</dbReference>
<accession>A0A897NQP2</accession>
<keyword evidence="2" id="KW-1133">Transmembrane helix</keyword>
<dbReference type="EMBL" id="CP064791">
    <property type="protein sequence ID" value="QSG14561.1"/>
    <property type="molecule type" value="Genomic_DNA"/>
</dbReference>
<dbReference type="InterPro" id="IPR055767">
    <property type="entry name" value="DUF7343"/>
</dbReference>
<feature type="compositionally biased region" description="Low complexity" evidence="1">
    <location>
        <begin position="107"/>
        <end position="122"/>
    </location>
</feature>
<dbReference type="InterPro" id="IPR011991">
    <property type="entry name" value="ArsR-like_HTH"/>
</dbReference>
<keyword evidence="2" id="KW-0812">Transmembrane</keyword>
<evidence type="ECO:0000313" key="5">
    <source>
        <dbReference type="Proteomes" id="UP000663292"/>
    </source>
</evidence>
<dbReference type="GeneID" id="68857660"/>
<dbReference type="Proteomes" id="UP000663292">
    <property type="component" value="Chromosome"/>
</dbReference>
<dbReference type="RefSeq" id="WP_229122603.1">
    <property type="nucleotide sequence ID" value="NZ_CP064791.1"/>
</dbReference>
<keyword evidence="5" id="KW-1185">Reference proteome</keyword>
<feature type="compositionally biased region" description="Basic and acidic residues" evidence="1">
    <location>
        <begin position="126"/>
        <end position="140"/>
    </location>
</feature>
<feature type="transmembrane region" description="Helical" evidence="2">
    <location>
        <begin position="55"/>
        <end position="74"/>
    </location>
</feature>
<dbReference type="Gene3D" id="1.10.10.10">
    <property type="entry name" value="Winged helix-like DNA-binding domain superfamily/Winged helix DNA-binding domain"/>
    <property type="match status" value="1"/>
</dbReference>
<feature type="compositionally biased region" description="Polar residues" evidence="1">
    <location>
        <begin position="154"/>
        <end position="163"/>
    </location>
</feature>
<evidence type="ECO:0000256" key="1">
    <source>
        <dbReference type="SAM" id="MobiDB-lite"/>
    </source>
</evidence>
<dbReference type="CDD" id="cd00090">
    <property type="entry name" value="HTH_ARSR"/>
    <property type="match status" value="1"/>
</dbReference>
<organism evidence="4 5">
    <name type="scientific">Halapricum desulfuricans</name>
    <dbReference type="NCBI Taxonomy" id="2841257"/>
    <lineage>
        <taxon>Archaea</taxon>
        <taxon>Methanobacteriati</taxon>
        <taxon>Methanobacteriota</taxon>
        <taxon>Stenosarchaea group</taxon>
        <taxon>Halobacteria</taxon>
        <taxon>Halobacteriales</taxon>
        <taxon>Haloarculaceae</taxon>
        <taxon>Halapricum</taxon>
    </lineage>
</organism>
<evidence type="ECO:0000256" key="2">
    <source>
        <dbReference type="SAM" id="Phobius"/>
    </source>
</evidence>
<proteinExistence type="predicted"/>
<feature type="domain" description="DUF7343" evidence="3">
    <location>
        <begin position="173"/>
        <end position="228"/>
    </location>
</feature>
<dbReference type="Pfam" id="PF24034">
    <property type="entry name" value="DUF7343"/>
    <property type="match status" value="1"/>
</dbReference>
<reference evidence="4 5" key="1">
    <citation type="submission" date="2020-11" db="EMBL/GenBank/DDBJ databases">
        <title>Carbohydrate-dependent, anaerobic sulfur respiration: A novel catabolism in halophilic archaea.</title>
        <authorList>
            <person name="Sorokin D.Y."/>
            <person name="Messina E."/>
            <person name="Smedile F."/>
            <person name="La Cono V."/>
            <person name="Hallsworth J.E."/>
            <person name="Yakimov M.M."/>
        </authorList>
    </citation>
    <scope>NUCLEOTIDE SEQUENCE [LARGE SCALE GENOMIC DNA]</scope>
    <source>
        <strain evidence="4 5">HSR-Est</strain>
    </source>
</reference>
<feature type="compositionally biased region" description="Acidic residues" evidence="1">
    <location>
        <begin position="143"/>
        <end position="153"/>
    </location>
</feature>
<sequence>MDRQTSDRVVAAAVATLLLGGGVLTWQAIQQRQTSHEMMGSMMDGSSTMGGTDPIVYAVGTLLAVALLIGFYAIMRGEAAERTDTSPPAANGMRTDVAGQPTAGTNGTTAAESAPASTAEGTVDASDAKSEAGETAHHTSVDQPDEAGPDEDASATTDGDGQSVRQVLDLLPDDERRILEPVVESPGLTQIALRDRSDFSKSKVSQTVSELEKRGLLYREKQGRTYRVYPDDDLEERLGN</sequence>
<evidence type="ECO:0000313" key="4">
    <source>
        <dbReference type="EMBL" id="QSG14561.1"/>
    </source>
</evidence>
<gene>
    <name evidence="4" type="ORF">HSEST_1026</name>
</gene>
<dbReference type="InterPro" id="IPR036390">
    <property type="entry name" value="WH_DNA-bd_sf"/>
</dbReference>
<dbReference type="SUPFAM" id="SSF46785">
    <property type="entry name" value="Winged helix' DNA-binding domain"/>
    <property type="match status" value="1"/>
</dbReference>
<keyword evidence="2" id="KW-0472">Membrane</keyword>
<protein>
    <submittedName>
        <fullName evidence="4">Putative transcriptional regulator</fullName>
    </submittedName>
</protein>
<feature type="region of interest" description="Disordered" evidence="1">
    <location>
        <begin position="81"/>
        <end position="163"/>
    </location>
</feature>